<gene>
    <name evidence="2" type="ORF">ALC53_08575</name>
</gene>
<name>A0A151I2L5_9HYME</name>
<feature type="compositionally biased region" description="Basic residues" evidence="1">
    <location>
        <begin position="202"/>
        <end position="211"/>
    </location>
</feature>
<evidence type="ECO:0000256" key="1">
    <source>
        <dbReference type="SAM" id="MobiDB-lite"/>
    </source>
</evidence>
<proteinExistence type="predicted"/>
<dbReference type="Proteomes" id="UP000078540">
    <property type="component" value="Unassembled WGS sequence"/>
</dbReference>
<feature type="region of interest" description="Disordered" evidence="1">
    <location>
        <begin position="181"/>
        <end position="211"/>
    </location>
</feature>
<evidence type="ECO:0000313" key="3">
    <source>
        <dbReference type="Proteomes" id="UP000078540"/>
    </source>
</evidence>
<accession>A0A151I2L5</accession>
<protein>
    <submittedName>
        <fullName evidence="2">Uncharacterized protein</fullName>
    </submittedName>
</protein>
<dbReference type="EMBL" id="KQ976543">
    <property type="protein sequence ID" value="KYM81011.1"/>
    <property type="molecule type" value="Genomic_DNA"/>
</dbReference>
<reference evidence="2 3" key="1">
    <citation type="submission" date="2015-09" db="EMBL/GenBank/DDBJ databases">
        <title>Atta colombica WGS genome.</title>
        <authorList>
            <person name="Nygaard S."/>
            <person name="Hu H."/>
            <person name="Boomsma J."/>
            <person name="Zhang G."/>
        </authorList>
    </citation>
    <scope>NUCLEOTIDE SEQUENCE [LARGE SCALE GENOMIC DNA]</scope>
    <source>
        <strain evidence="2">Treedump-2</strain>
        <tissue evidence="2">Whole body</tissue>
    </source>
</reference>
<keyword evidence="3" id="KW-1185">Reference proteome</keyword>
<evidence type="ECO:0000313" key="2">
    <source>
        <dbReference type="EMBL" id="KYM81011.1"/>
    </source>
</evidence>
<dbReference type="AlphaFoldDB" id="A0A151I2L5"/>
<sequence length="211" mass="23764">MDDGGGGGGDGGDGDRRQNKTALQQLYRSDSIEYTVGSKATTDNVSTITPPLKIHKIPESENISHIFHYYILFSNYTWSENRLKAIAECNLPSRHIHWYSKIDVSADTVNRYSSTSPAKERRIEEAPYPDVYSFHLPSFCFYDVKQTREDARKGRKKRQSANLHANDEAVLIIRRVSVGRDTTLSQKQKGSKEDGKRGLVGGHKKNSRSTS</sequence>
<organism evidence="2 3">
    <name type="scientific">Atta colombica</name>
    <dbReference type="NCBI Taxonomy" id="520822"/>
    <lineage>
        <taxon>Eukaryota</taxon>
        <taxon>Metazoa</taxon>
        <taxon>Ecdysozoa</taxon>
        <taxon>Arthropoda</taxon>
        <taxon>Hexapoda</taxon>
        <taxon>Insecta</taxon>
        <taxon>Pterygota</taxon>
        <taxon>Neoptera</taxon>
        <taxon>Endopterygota</taxon>
        <taxon>Hymenoptera</taxon>
        <taxon>Apocrita</taxon>
        <taxon>Aculeata</taxon>
        <taxon>Formicoidea</taxon>
        <taxon>Formicidae</taxon>
        <taxon>Myrmicinae</taxon>
        <taxon>Atta</taxon>
    </lineage>
</organism>